<dbReference type="Pfam" id="PF02706">
    <property type="entry name" value="Wzz"/>
    <property type="match status" value="1"/>
</dbReference>
<evidence type="ECO:0000256" key="3">
    <source>
        <dbReference type="ARBA" id="ARBA00022692"/>
    </source>
</evidence>
<evidence type="ECO:0000256" key="2">
    <source>
        <dbReference type="ARBA" id="ARBA00022475"/>
    </source>
</evidence>
<feature type="coiled-coil region" evidence="6">
    <location>
        <begin position="176"/>
        <end position="231"/>
    </location>
</feature>
<dbReference type="InterPro" id="IPR050445">
    <property type="entry name" value="Bact_polysacc_biosynth/exp"/>
</dbReference>
<reference evidence="9 10" key="1">
    <citation type="submission" date="2017-04" db="EMBL/GenBank/DDBJ databases">
        <authorList>
            <person name="Afonso C.L."/>
            <person name="Miller P.J."/>
            <person name="Scott M.A."/>
            <person name="Spackman E."/>
            <person name="Goraichik I."/>
            <person name="Dimitrov K.M."/>
            <person name="Suarez D.L."/>
            <person name="Swayne D.E."/>
        </authorList>
    </citation>
    <scope>NUCLEOTIDE SEQUENCE [LARGE SCALE GENOMIC DNA]</scope>
    <source>
        <strain evidence="9 10">DSM 13146</strain>
    </source>
</reference>
<keyword evidence="5 7" id="KW-0472">Membrane</keyword>
<keyword evidence="2" id="KW-1003">Cell membrane</keyword>
<evidence type="ECO:0000256" key="5">
    <source>
        <dbReference type="ARBA" id="ARBA00023136"/>
    </source>
</evidence>
<dbReference type="GO" id="GO:0005886">
    <property type="term" value="C:plasma membrane"/>
    <property type="evidence" value="ECO:0007669"/>
    <property type="project" value="UniProtKB-SubCell"/>
</dbReference>
<keyword evidence="10" id="KW-1185">Reference proteome</keyword>
<dbReference type="STRING" id="1121390.SAMN02746041_02657"/>
<proteinExistence type="predicted"/>
<evidence type="ECO:0000259" key="8">
    <source>
        <dbReference type="Pfam" id="PF02706"/>
    </source>
</evidence>
<dbReference type="PANTHER" id="PTHR32309">
    <property type="entry name" value="TYROSINE-PROTEIN KINASE"/>
    <property type="match status" value="1"/>
</dbReference>
<dbReference type="EMBL" id="FWXF01000017">
    <property type="protein sequence ID" value="SMC26521.1"/>
    <property type="molecule type" value="Genomic_DNA"/>
</dbReference>
<protein>
    <submittedName>
        <fullName evidence="9">LPS O-antigen chain length determinant protein, WzzB/FepE family</fullName>
    </submittedName>
</protein>
<evidence type="ECO:0000313" key="10">
    <source>
        <dbReference type="Proteomes" id="UP000192783"/>
    </source>
</evidence>
<evidence type="ECO:0000256" key="4">
    <source>
        <dbReference type="ARBA" id="ARBA00022989"/>
    </source>
</evidence>
<gene>
    <name evidence="9" type="ORF">SAMN02746041_02657</name>
</gene>
<dbReference type="OrthoDB" id="13093at2"/>
<feature type="coiled-coil region" evidence="6">
    <location>
        <begin position="288"/>
        <end position="315"/>
    </location>
</feature>
<keyword evidence="3 7" id="KW-0812">Transmembrane</keyword>
<keyword evidence="6" id="KW-0175">Coiled coil</keyword>
<evidence type="ECO:0000313" key="9">
    <source>
        <dbReference type="EMBL" id="SMC26521.1"/>
    </source>
</evidence>
<feature type="transmembrane region" description="Helical" evidence="7">
    <location>
        <begin position="362"/>
        <end position="383"/>
    </location>
</feature>
<dbReference type="PANTHER" id="PTHR32309:SF31">
    <property type="entry name" value="CAPSULAR EXOPOLYSACCHARIDE FAMILY"/>
    <property type="match status" value="1"/>
</dbReference>
<dbReference type="Proteomes" id="UP000192783">
    <property type="component" value="Unassembled WGS sequence"/>
</dbReference>
<name>A0A1W1XSJ8_9BACT</name>
<comment type="subcellular location">
    <subcellularLocation>
        <location evidence="1">Cell membrane</location>
        <topology evidence="1">Multi-pass membrane protein</topology>
    </subcellularLocation>
</comment>
<keyword evidence="4 7" id="KW-1133">Transmembrane helix</keyword>
<feature type="domain" description="Polysaccharide chain length determinant N-terminal" evidence="8">
    <location>
        <begin position="22"/>
        <end position="75"/>
    </location>
</feature>
<feature type="transmembrane region" description="Helical" evidence="7">
    <location>
        <begin position="40"/>
        <end position="59"/>
    </location>
</feature>
<evidence type="ECO:0000256" key="1">
    <source>
        <dbReference type="ARBA" id="ARBA00004651"/>
    </source>
</evidence>
<dbReference type="RefSeq" id="WP_084058585.1">
    <property type="nucleotide sequence ID" value="NZ_FWXF01000017.1"/>
</dbReference>
<dbReference type="InterPro" id="IPR003856">
    <property type="entry name" value="LPS_length_determ_N"/>
</dbReference>
<dbReference type="AlphaFoldDB" id="A0A1W1XSJ8"/>
<accession>A0A1W1XSJ8</accession>
<evidence type="ECO:0000256" key="7">
    <source>
        <dbReference type="SAM" id="Phobius"/>
    </source>
</evidence>
<sequence length="400" mass="45293">MVTEEKLQIPHSEQPYPYYAEDEIDLSELLAVLWRRKMTIMLTTIGIAGLALIFCLISTKQYLVTAQITPGVSNYNNEGDPIRLMTTNDLEGWFDKEAYLTVLKGILNEEELRRVKIGASAPRGSNVVSLELYWPEKKKGEEILDVVLDSMSNINNSTLVLGKSLQVPMSIIEEGISRRENSLKQLEIEKEKLEREIQLKTYDLQVAKESIKAVEEKFVRTSQLINDLSKELRDIKKNTGALISLRNELAKRSGADKLSLLMYTNIIQQNISYNTQIRQQITNLNTRIVDLELSKNVKQNKLKKIEDNIKTLQVKKDQELPLKKARLKTEIATLTAKKAALSPIEVVQAPFSSLRPVKPKTVMIVTLGVVVGAFMGIFMAFILEFISSNREKITGTQGRQ</sequence>
<evidence type="ECO:0000256" key="6">
    <source>
        <dbReference type="SAM" id="Coils"/>
    </source>
</evidence>
<organism evidence="9 10">
    <name type="scientific">Desulfacinum hydrothermale DSM 13146</name>
    <dbReference type="NCBI Taxonomy" id="1121390"/>
    <lineage>
        <taxon>Bacteria</taxon>
        <taxon>Pseudomonadati</taxon>
        <taxon>Thermodesulfobacteriota</taxon>
        <taxon>Syntrophobacteria</taxon>
        <taxon>Syntrophobacterales</taxon>
        <taxon>Syntrophobacteraceae</taxon>
        <taxon>Desulfacinum</taxon>
    </lineage>
</organism>